<dbReference type="Pfam" id="PF00150">
    <property type="entry name" value="Cellulase"/>
    <property type="match status" value="1"/>
</dbReference>
<keyword evidence="12" id="KW-1185">Reference proteome</keyword>
<dbReference type="Proteomes" id="UP000054248">
    <property type="component" value="Unassembled WGS sequence"/>
</dbReference>
<evidence type="ECO:0000313" key="11">
    <source>
        <dbReference type="EMBL" id="KIO16912.1"/>
    </source>
</evidence>
<evidence type="ECO:0000256" key="2">
    <source>
        <dbReference type="ARBA" id="ARBA00005641"/>
    </source>
</evidence>
<dbReference type="InterPro" id="IPR000254">
    <property type="entry name" value="CBD"/>
</dbReference>
<dbReference type="Gene3D" id="3.20.20.80">
    <property type="entry name" value="Glycosidases"/>
    <property type="match status" value="1"/>
</dbReference>
<dbReference type="OrthoDB" id="5823761at2759"/>
<evidence type="ECO:0000256" key="7">
    <source>
        <dbReference type="RuleBase" id="RU361153"/>
    </source>
</evidence>
<dbReference type="SUPFAM" id="SSF57180">
    <property type="entry name" value="Cellulose-binding domain"/>
    <property type="match status" value="1"/>
</dbReference>
<dbReference type="GO" id="GO:0008810">
    <property type="term" value="F:cellulase activity"/>
    <property type="evidence" value="ECO:0007669"/>
    <property type="project" value="UniProtKB-EC"/>
</dbReference>
<dbReference type="PANTHER" id="PTHR34142:SF1">
    <property type="entry name" value="GLYCOSIDE HYDROLASE FAMILY 5 DOMAIN-CONTAINING PROTEIN"/>
    <property type="match status" value="1"/>
</dbReference>
<dbReference type="STRING" id="1051891.A0A0C3L5X5"/>
<feature type="signal peptide" evidence="9">
    <location>
        <begin position="1"/>
        <end position="21"/>
    </location>
</feature>
<dbReference type="PROSITE" id="PS51164">
    <property type="entry name" value="CBM1_2"/>
    <property type="match status" value="1"/>
</dbReference>
<keyword evidence="5 7" id="KW-0378">Hydrolase</keyword>
<dbReference type="EC" id="3.2.1.4" evidence="3"/>
<dbReference type="HOGENOM" id="CLU_029718_0_1_1"/>
<dbReference type="AlphaFoldDB" id="A0A0C3L5X5"/>
<dbReference type="EMBL" id="KN823463">
    <property type="protein sequence ID" value="KIO16912.1"/>
    <property type="molecule type" value="Genomic_DNA"/>
</dbReference>
<dbReference type="InterPro" id="IPR001547">
    <property type="entry name" value="Glyco_hydro_5"/>
</dbReference>
<evidence type="ECO:0000256" key="3">
    <source>
        <dbReference type="ARBA" id="ARBA00012601"/>
    </source>
</evidence>
<accession>A0A0C3L5X5</accession>
<dbReference type="InterPro" id="IPR017853">
    <property type="entry name" value="GH"/>
</dbReference>
<dbReference type="InterPro" id="IPR035971">
    <property type="entry name" value="CBD_sf"/>
</dbReference>
<sequence>MKLSAGLAAVAASLAVSGVAAVPQWGQCGGISYTGDTTCDSPYVCTYQNDYWQCLVGSATATTKTTTSTTKSSTTTTKSSTTTTKSSTTTTTTTTSASPSGTQRFKLFGVNESCAEFGQTKWPGVLGTDYIWPATSSIDFFVGKGFNTFRVAFLMERLNPPATGLTGAFDSTYLNGLKTTVNYITGKGAYAIIDPHNFMRYNNGIISDQTAWTTWWKNLANEFKSNSKVIFDLQNEPWGIDATVVATYMQAAVNAIRSIGATQLILVEASPIPLTTSPSVRHT</sequence>
<protein>
    <recommendedName>
        <fullName evidence="3">cellulase</fullName>
        <ecNumber evidence="3">3.2.1.4</ecNumber>
    </recommendedName>
</protein>
<dbReference type="GO" id="GO:0005576">
    <property type="term" value="C:extracellular region"/>
    <property type="evidence" value="ECO:0007669"/>
    <property type="project" value="InterPro"/>
</dbReference>
<reference evidence="11 12" key="1">
    <citation type="submission" date="2014-04" db="EMBL/GenBank/DDBJ databases">
        <authorList>
            <consortium name="DOE Joint Genome Institute"/>
            <person name="Kuo A."/>
            <person name="Girlanda M."/>
            <person name="Perotto S."/>
            <person name="Kohler A."/>
            <person name="Nagy L.G."/>
            <person name="Floudas D."/>
            <person name="Copeland A."/>
            <person name="Barry K.W."/>
            <person name="Cichocki N."/>
            <person name="Veneault-Fourrey C."/>
            <person name="LaButti K."/>
            <person name="Lindquist E.A."/>
            <person name="Lipzen A."/>
            <person name="Lundell T."/>
            <person name="Morin E."/>
            <person name="Murat C."/>
            <person name="Sun H."/>
            <person name="Tunlid A."/>
            <person name="Henrissat B."/>
            <person name="Grigoriev I.V."/>
            <person name="Hibbett D.S."/>
            <person name="Martin F."/>
            <person name="Nordberg H.P."/>
            <person name="Cantor M.N."/>
            <person name="Hua S.X."/>
        </authorList>
    </citation>
    <scope>NUCLEOTIDE SEQUENCE [LARGE SCALE GENOMIC DNA]</scope>
    <source>
        <strain evidence="11 12">MUT 4182</strain>
    </source>
</reference>
<dbReference type="Pfam" id="PF00734">
    <property type="entry name" value="CBM_1"/>
    <property type="match status" value="1"/>
</dbReference>
<dbReference type="SUPFAM" id="SSF51445">
    <property type="entry name" value="(Trans)glycosidases"/>
    <property type="match status" value="1"/>
</dbReference>
<evidence type="ECO:0000256" key="6">
    <source>
        <dbReference type="ARBA" id="ARBA00023295"/>
    </source>
</evidence>
<proteinExistence type="inferred from homology"/>
<dbReference type="GO" id="GO:0030248">
    <property type="term" value="F:cellulose binding"/>
    <property type="evidence" value="ECO:0007669"/>
    <property type="project" value="InterPro"/>
</dbReference>
<evidence type="ECO:0000259" key="10">
    <source>
        <dbReference type="PROSITE" id="PS51164"/>
    </source>
</evidence>
<dbReference type="SMART" id="SM00236">
    <property type="entry name" value="fCBD"/>
    <property type="match status" value="1"/>
</dbReference>
<evidence type="ECO:0000256" key="5">
    <source>
        <dbReference type="ARBA" id="ARBA00022801"/>
    </source>
</evidence>
<evidence type="ECO:0000256" key="8">
    <source>
        <dbReference type="SAM" id="MobiDB-lite"/>
    </source>
</evidence>
<feature type="region of interest" description="Disordered" evidence="8">
    <location>
        <begin position="66"/>
        <end position="99"/>
    </location>
</feature>
<organism evidence="11 12">
    <name type="scientific">Tulasnella calospora MUT 4182</name>
    <dbReference type="NCBI Taxonomy" id="1051891"/>
    <lineage>
        <taxon>Eukaryota</taxon>
        <taxon>Fungi</taxon>
        <taxon>Dikarya</taxon>
        <taxon>Basidiomycota</taxon>
        <taxon>Agaricomycotina</taxon>
        <taxon>Agaricomycetes</taxon>
        <taxon>Cantharellales</taxon>
        <taxon>Tulasnellaceae</taxon>
        <taxon>Tulasnella</taxon>
    </lineage>
</organism>
<feature type="chain" id="PRO_5002175711" description="cellulase" evidence="9">
    <location>
        <begin position="22"/>
        <end position="283"/>
    </location>
</feature>
<feature type="compositionally biased region" description="Low complexity" evidence="8">
    <location>
        <begin position="66"/>
        <end position="98"/>
    </location>
</feature>
<evidence type="ECO:0000256" key="4">
    <source>
        <dbReference type="ARBA" id="ARBA00022729"/>
    </source>
</evidence>
<feature type="domain" description="CBM1" evidence="10">
    <location>
        <begin position="20"/>
        <end position="55"/>
    </location>
</feature>
<gene>
    <name evidence="11" type="ORF">M407DRAFT_33443</name>
</gene>
<dbReference type="PANTHER" id="PTHR34142">
    <property type="entry name" value="ENDO-BETA-1,4-GLUCANASE A"/>
    <property type="match status" value="1"/>
</dbReference>
<keyword evidence="6 7" id="KW-0326">Glycosidase</keyword>
<name>A0A0C3L5X5_9AGAM</name>
<keyword evidence="4 9" id="KW-0732">Signal</keyword>
<comment type="catalytic activity">
    <reaction evidence="1">
        <text>Endohydrolysis of (1-&gt;4)-beta-D-glucosidic linkages in cellulose, lichenin and cereal beta-D-glucans.</text>
        <dbReference type="EC" id="3.2.1.4"/>
    </reaction>
</comment>
<evidence type="ECO:0000256" key="1">
    <source>
        <dbReference type="ARBA" id="ARBA00000966"/>
    </source>
</evidence>
<reference evidence="12" key="2">
    <citation type="submission" date="2015-01" db="EMBL/GenBank/DDBJ databases">
        <title>Evolutionary Origins and Diversification of the Mycorrhizal Mutualists.</title>
        <authorList>
            <consortium name="DOE Joint Genome Institute"/>
            <consortium name="Mycorrhizal Genomics Consortium"/>
            <person name="Kohler A."/>
            <person name="Kuo A."/>
            <person name="Nagy L.G."/>
            <person name="Floudas D."/>
            <person name="Copeland A."/>
            <person name="Barry K.W."/>
            <person name="Cichocki N."/>
            <person name="Veneault-Fourrey C."/>
            <person name="LaButti K."/>
            <person name="Lindquist E.A."/>
            <person name="Lipzen A."/>
            <person name="Lundell T."/>
            <person name="Morin E."/>
            <person name="Murat C."/>
            <person name="Riley R."/>
            <person name="Ohm R."/>
            <person name="Sun H."/>
            <person name="Tunlid A."/>
            <person name="Henrissat B."/>
            <person name="Grigoriev I.V."/>
            <person name="Hibbett D.S."/>
            <person name="Martin F."/>
        </authorList>
    </citation>
    <scope>NUCLEOTIDE SEQUENCE [LARGE SCALE GENOMIC DNA]</scope>
    <source>
        <strain evidence="12">MUT 4182</strain>
    </source>
</reference>
<dbReference type="GO" id="GO:0009251">
    <property type="term" value="P:glucan catabolic process"/>
    <property type="evidence" value="ECO:0007669"/>
    <property type="project" value="TreeGrafter"/>
</dbReference>
<comment type="similarity">
    <text evidence="2 7">Belongs to the glycosyl hydrolase 5 (cellulase A) family.</text>
</comment>
<evidence type="ECO:0000256" key="9">
    <source>
        <dbReference type="SAM" id="SignalP"/>
    </source>
</evidence>
<evidence type="ECO:0000313" key="12">
    <source>
        <dbReference type="Proteomes" id="UP000054248"/>
    </source>
</evidence>